<evidence type="ECO:0000256" key="2">
    <source>
        <dbReference type="ARBA" id="ARBA00022475"/>
    </source>
</evidence>
<feature type="transmembrane region" description="Helical" evidence="6">
    <location>
        <begin position="109"/>
        <end position="131"/>
    </location>
</feature>
<feature type="transmembrane region" description="Helical" evidence="6">
    <location>
        <begin position="38"/>
        <end position="61"/>
    </location>
</feature>
<comment type="caution">
    <text evidence="7">The sequence shown here is derived from an EMBL/GenBank/DDBJ whole genome shotgun (WGS) entry which is preliminary data.</text>
</comment>
<feature type="transmembrane region" description="Helical" evidence="6">
    <location>
        <begin position="286"/>
        <end position="307"/>
    </location>
</feature>
<evidence type="ECO:0000313" key="8">
    <source>
        <dbReference type="Proteomes" id="UP001596505"/>
    </source>
</evidence>
<evidence type="ECO:0000256" key="3">
    <source>
        <dbReference type="ARBA" id="ARBA00022692"/>
    </source>
</evidence>
<dbReference type="EMBL" id="JBHTCO010000007">
    <property type="protein sequence ID" value="MFC7393006.1"/>
    <property type="molecule type" value="Genomic_DNA"/>
</dbReference>
<dbReference type="PANTHER" id="PTHR30250">
    <property type="entry name" value="PST FAMILY PREDICTED COLANIC ACID TRANSPORTER"/>
    <property type="match status" value="1"/>
</dbReference>
<sequence>MIKNTWFMLITMGTQYASTTLIFFLLARIWDVNIFGDFMFGFVTSNLLILFVDYGFSLRLIKELSKSDYNKQNSLISNALVAKLILSLLISILVLIITIILNFNNTKLVIFMLLYVAAVFFSLTQFFLLPLRVINKFNIESKVNIIVNLVFLITIIILILFKCSPIMIAIGFVITRLIGLILSYRTCFSFFSFKKSYVSFNQIKRVLIINFPYAIQLIVSALYFQIDVVFIEWYMDSYNVGIQQAAMKIISGLLILTTIFSNVYLPYISKMDDYKEIHKVNKKFTFIMSSTGVLITIFVLIFARLIINFLYGKAYNEAINLLRLLSFLLFIRYSGVTYGVILTVLNKQMQRAFAVICALVFNVILNFVLVPTFGLKGAAISALSTGILLNIIYFSMVKTNKRHELLRKVV</sequence>
<feature type="transmembrane region" description="Helical" evidence="6">
    <location>
        <begin position="246"/>
        <end position="265"/>
    </location>
</feature>
<evidence type="ECO:0000256" key="6">
    <source>
        <dbReference type="SAM" id="Phobius"/>
    </source>
</evidence>
<feature type="transmembrane region" description="Helical" evidence="6">
    <location>
        <begin position="352"/>
        <end position="373"/>
    </location>
</feature>
<dbReference type="Pfam" id="PF01943">
    <property type="entry name" value="Polysacc_synt"/>
    <property type="match status" value="1"/>
</dbReference>
<gene>
    <name evidence="7" type="ORF">ACFQRG_08420</name>
</gene>
<accession>A0ABW2PXJ8</accession>
<protein>
    <submittedName>
        <fullName evidence="7">Oligosaccharide flippase family protein</fullName>
    </submittedName>
</protein>
<keyword evidence="2" id="KW-1003">Cell membrane</keyword>
<keyword evidence="4 6" id="KW-1133">Transmembrane helix</keyword>
<feature type="transmembrane region" description="Helical" evidence="6">
    <location>
        <begin position="206"/>
        <end position="226"/>
    </location>
</feature>
<comment type="subcellular location">
    <subcellularLocation>
        <location evidence="1">Cell membrane</location>
        <topology evidence="1">Multi-pass membrane protein</topology>
    </subcellularLocation>
</comment>
<dbReference type="InterPro" id="IPR050833">
    <property type="entry name" value="Poly_Biosynth_Transport"/>
</dbReference>
<feature type="transmembrane region" description="Helical" evidence="6">
    <location>
        <begin position="143"/>
        <end position="161"/>
    </location>
</feature>
<reference evidence="8" key="1">
    <citation type="journal article" date="2019" name="Int. J. Syst. Evol. Microbiol.">
        <title>The Global Catalogue of Microorganisms (GCM) 10K type strain sequencing project: providing services to taxonomists for standard genome sequencing and annotation.</title>
        <authorList>
            <consortium name="The Broad Institute Genomics Platform"/>
            <consortium name="The Broad Institute Genome Sequencing Center for Infectious Disease"/>
            <person name="Wu L."/>
            <person name="Ma J."/>
        </authorList>
    </citation>
    <scope>NUCLEOTIDE SEQUENCE [LARGE SCALE GENOMIC DNA]</scope>
    <source>
        <strain evidence="8">CGMCC 1.16305</strain>
    </source>
</reference>
<organism evidence="7 8">
    <name type="scientific">Scopulibacillus cellulosilyticus</name>
    <dbReference type="NCBI Taxonomy" id="2665665"/>
    <lineage>
        <taxon>Bacteria</taxon>
        <taxon>Bacillati</taxon>
        <taxon>Bacillota</taxon>
        <taxon>Bacilli</taxon>
        <taxon>Bacillales</taxon>
        <taxon>Sporolactobacillaceae</taxon>
        <taxon>Scopulibacillus</taxon>
    </lineage>
</organism>
<evidence type="ECO:0000256" key="1">
    <source>
        <dbReference type="ARBA" id="ARBA00004651"/>
    </source>
</evidence>
<dbReference type="RefSeq" id="WP_380965442.1">
    <property type="nucleotide sequence ID" value="NZ_JBHTCO010000007.1"/>
</dbReference>
<evidence type="ECO:0000256" key="4">
    <source>
        <dbReference type="ARBA" id="ARBA00022989"/>
    </source>
</evidence>
<feature type="transmembrane region" description="Helical" evidence="6">
    <location>
        <begin position="167"/>
        <end position="185"/>
    </location>
</feature>
<dbReference type="Proteomes" id="UP001596505">
    <property type="component" value="Unassembled WGS sequence"/>
</dbReference>
<keyword evidence="8" id="KW-1185">Reference proteome</keyword>
<keyword evidence="5 6" id="KW-0472">Membrane</keyword>
<dbReference type="InterPro" id="IPR002797">
    <property type="entry name" value="Polysacc_synth"/>
</dbReference>
<dbReference type="PANTHER" id="PTHR30250:SF11">
    <property type="entry name" value="O-ANTIGEN TRANSPORTER-RELATED"/>
    <property type="match status" value="1"/>
</dbReference>
<evidence type="ECO:0000256" key="5">
    <source>
        <dbReference type="ARBA" id="ARBA00023136"/>
    </source>
</evidence>
<evidence type="ECO:0000313" key="7">
    <source>
        <dbReference type="EMBL" id="MFC7393006.1"/>
    </source>
</evidence>
<feature type="transmembrane region" description="Helical" evidence="6">
    <location>
        <begin position="327"/>
        <end position="345"/>
    </location>
</feature>
<feature type="transmembrane region" description="Helical" evidence="6">
    <location>
        <begin position="379"/>
        <end position="397"/>
    </location>
</feature>
<feature type="transmembrane region" description="Helical" evidence="6">
    <location>
        <begin position="81"/>
        <end position="103"/>
    </location>
</feature>
<proteinExistence type="predicted"/>
<name>A0ABW2PXJ8_9BACL</name>
<feature type="transmembrane region" description="Helical" evidence="6">
    <location>
        <begin position="7"/>
        <end position="26"/>
    </location>
</feature>
<keyword evidence="3 6" id="KW-0812">Transmembrane</keyword>